<accession>A0AAU0BFS9</accession>
<sequence>MGFANAVNRGRQANGGRTHAALAEQTCGLFRTARVGRIRCRQIGLAGDPTERTQRRQGGGHQQRLVAALQRIAQRVDHQAILRGIFGIAGKIVIEGQMDHAIGSARGRAQAVQIVQRCVQHIGAFRLQRLRFFGRPRQTEHAMPVLQQLIDHRCAHPTGGTCDEHLHVNLYRFRRNRNAIDARDTLTVVRLSRYNQ</sequence>
<proteinExistence type="predicted"/>
<evidence type="ECO:0000313" key="2">
    <source>
        <dbReference type="Proteomes" id="UP001302716"/>
    </source>
</evidence>
<keyword evidence="2" id="KW-1185">Reference proteome</keyword>
<name>A0AAU0BFS9_9XANT</name>
<reference evidence="1 2" key="1">
    <citation type="submission" date="2022-08" db="EMBL/GenBank/DDBJ databases">
        <title>Whole genome sequencing-based tracing of a 2022 introduction and outbreak of Xanthomonas hortorum pv. pelargonii.</title>
        <authorList>
            <person name="Iruegas-Bocardo F."/>
            <person name="Weisberg A.K."/>
            <person name="Riutta E.R."/>
            <person name="Kilday K."/>
            <person name="Bonkowski J.C."/>
            <person name="Creswell T."/>
            <person name="Daughtrey M.L."/>
            <person name="Rane K."/>
            <person name="Grunwald N.J."/>
            <person name="Chang J.H."/>
            <person name="Putnam M.L."/>
        </authorList>
    </citation>
    <scope>NUCLEOTIDE SEQUENCE [LARGE SCALE GENOMIC DNA]</scope>
    <source>
        <strain evidence="1 2">22-323</strain>
    </source>
</reference>
<dbReference type="Proteomes" id="UP001302716">
    <property type="component" value="Chromosome"/>
</dbReference>
<organism evidence="1 2">
    <name type="scientific">Xanthomonas hydrangeae</name>
    <dbReference type="NCBI Taxonomy" id="2775159"/>
    <lineage>
        <taxon>Bacteria</taxon>
        <taxon>Pseudomonadati</taxon>
        <taxon>Pseudomonadota</taxon>
        <taxon>Gammaproteobacteria</taxon>
        <taxon>Lysobacterales</taxon>
        <taxon>Lysobacteraceae</taxon>
        <taxon>Xanthomonas</taxon>
    </lineage>
</organism>
<protein>
    <submittedName>
        <fullName evidence="1">Uncharacterized protein</fullName>
    </submittedName>
</protein>
<gene>
    <name evidence="1" type="ORF">NYR97_05040</name>
</gene>
<evidence type="ECO:0000313" key="1">
    <source>
        <dbReference type="EMBL" id="WOB50766.1"/>
    </source>
</evidence>
<dbReference type="AlphaFoldDB" id="A0AAU0BFS9"/>
<dbReference type="EMBL" id="CP103836">
    <property type="protein sequence ID" value="WOB50766.1"/>
    <property type="molecule type" value="Genomic_DNA"/>
</dbReference>